<sequence>MASNINKNDTTEQNQQSIENSIGGRLDSSCKSSRSWGRSRARPGYQDGAPALVEPLTEEKYQSLTRIGNQRAANRICRPRRFTYTREEKLSAIHYCRKVTSQNNKPRTWHPIALEEAARKLSIDETLLNRWIHDEVQIAAMPPGSKRVDKRPRVLAEQVSAPQEATGDRVSGDEGSVADEGSVDYESSSTQLRESLILTASNHRLHSFRHPVPFIGIETGRLGKLYTFEDAYTFLGCQNINSHPGHPLPPTVSGLPLNGRPSLNIHDESTYTSREGESKSSISRVVDVNKQLYELAPDVDIRAPRGGYTGSHVSVRPCYEEVKHCVELIRQSIAASSSKVASALPVRIELDYDCPYPGAPTQWAVLFSFGDDELLLPLVLSLWGSRTMNALRENILYLQGWTIDHGTRISLRESKVKEYYKNIERLFEVFRLSTVLHVMDVEPLFLQAKNRWRSRRYASTWTLYTTPIHAHSGGNRFYSPIQGRYMNIELLVNSIHQWGSRVVFMKDTARKPFQLLRLSDFTLHRPAPQPYDHLYHTTEALIRDLKRPRKKVPLSDEVEDFTTSAVMQDEEGMSTTPYTMLQSREPGRGTDADYDVTDSIAELGDISDASDADEADEVTEDSNRHHLEKMRAKERLSMLNTVFKNYALVDGEDTCSITPCPLPLHQYSRYCSHHTSSIIEHVSSLNAAGAKLPMPQWDLNLTDDTMTDVKALSTSYHKSPQNTWVIDFEYLTVGGEMSPIPLQFAIRQLDGKLLLAQNVNYDLSLTEFLDKVNNLENADRHIQVLFERCYRDTMTNGLGPDEIRDEILQKLNYSSKRISILSWYSQQDMQCFQRVLTGSRKLLVPKQSHHQCSNFQNIDVARLLKKLLPKNWPSMSLSVVHTSLLASQGRSGAKSGYHTAAYDTEAVTDIVKEIATLVQLFV</sequence>
<feature type="compositionally biased region" description="Low complexity" evidence="1">
    <location>
        <begin position="29"/>
        <end position="38"/>
    </location>
</feature>
<evidence type="ECO:0000256" key="1">
    <source>
        <dbReference type="SAM" id="MobiDB-lite"/>
    </source>
</evidence>
<organism evidence="2 3">
    <name type="scientific">Aspergillus pseudonomiae</name>
    <dbReference type="NCBI Taxonomy" id="1506151"/>
    <lineage>
        <taxon>Eukaryota</taxon>
        <taxon>Fungi</taxon>
        <taxon>Dikarya</taxon>
        <taxon>Ascomycota</taxon>
        <taxon>Pezizomycotina</taxon>
        <taxon>Eurotiomycetes</taxon>
        <taxon>Eurotiomycetidae</taxon>
        <taxon>Eurotiales</taxon>
        <taxon>Aspergillaceae</taxon>
        <taxon>Aspergillus</taxon>
        <taxon>Aspergillus subgen. Circumdati</taxon>
    </lineage>
</organism>
<dbReference type="GeneID" id="43674804"/>
<feature type="compositionally biased region" description="Polar residues" evidence="1">
    <location>
        <begin position="1"/>
        <end position="20"/>
    </location>
</feature>
<reference evidence="2 3" key="1">
    <citation type="submission" date="2019-04" db="EMBL/GenBank/DDBJ databases">
        <authorList>
            <consortium name="DOE Joint Genome Institute"/>
            <person name="Mondo S."/>
            <person name="Kjaerbolling I."/>
            <person name="Vesth T."/>
            <person name="Frisvad J.C."/>
            <person name="Nybo J.L."/>
            <person name="Theobald S."/>
            <person name="Kildgaard S."/>
            <person name="Isbrandt T."/>
            <person name="Kuo A."/>
            <person name="Sato A."/>
            <person name="Lyhne E.K."/>
            <person name="Kogle M.E."/>
            <person name="Wiebenga A."/>
            <person name="Kun R.S."/>
            <person name="Lubbers R.J."/>
            <person name="Makela M.R."/>
            <person name="Barry K."/>
            <person name="Chovatia M."/>
            <person name="Clum A."/>
            <person name="Daum C."/>
            <person name="Haridas S."/>
            <person name="He G."/>
            <person name="LaButti K."/>
            <person name="Lipzen A."/>
            <person name="Riley R."/>
            <person name="Salamov A."/>
            <person name="Simmons B.A."/>
            <person name="Magnuson J.K."/>
            <person name="Henrissat B."/>
            <person name="Mortensen U.H."/>
            <person name="Larsen T.O."/>
            <person name="Devries R.P."/>
            <person name="Grigoriev I.V."/>
            <person name="Machida M."/>
            <person name="Baker S.E."/>
            <person name="Andersen M.R."/>
            <person name="Cantor M.N."/>
            <person name="Hua S.X."/>
        </authorList>
    </citation>
    <scope>NUCLEOTIDE SEQUENCE [LARGE SCALE GENOMIC DNA]</scope>
    <source>
        <strain evidence="2 3">CBS 119388</strain>
    </source>
</reference>
<dbReference type="RefSeq" id="XP_031945520.1">
    <property type="nucleotide sequence ID" value="XM_032090113.1"/>
</dbReference>
<keyword evidence="3" id="KW-1185">Reference proteome</keyword>
<feature type="region of interest" description="Disordered" evidence="1">
    <location>
        <begin position="157"/>
        <end position="185"/>
    </location>
</feature>
<proteinExistence type="predicted"/>
<dbReference type="Proteomes" id="UP000325579">
    <property type="component" value="Unassembled WGS sequence"/>
</dbReference>
<evidence type="ECO:0000313" key="2">
    <source>
        <dbReference type="EMBL" id="KAE8408201.1"/>
    </source>
</evidence>
<dbReference type="AlphaFoldDB" id="A0A5N7DP10"/>
<name>A0A5N7DP10_9EURO</name>
<gene>
    <name evidence="2" type="ORF">BDV37DRAFT_296452</name>
</gene>
<protein>
    <submittedName>
        <fullName evidence="2">Uncharacterized protein</fullName>
    </submittedName>
</protein>
<dbReference type="OrthoDB" id="4479638at2759"/>
<dbReference type="EMBL" id="ML736744">
    <property type="protein sequence ID" value="KAE8408201.1"/>
    <property type="molecule type" value="Genomic_DNA"/>
</dbReference>
<feature type="region of interest" description="Disordered" evidence="1">
    <location>
        <begin position="1"/>
        <end position="51"/>
    </location>
</feature>
<evidence type="ECO:0000313" key="3">
    <source>
        <dbReference type="Proteomes" id="UP000325579"/>
    </source>
</evidence>
<accession>A0A5N7DP10</accession>